<reference evidence="1" key="1">
    <citation type="submission" date="2022-04" db="EMBL/GenBank/DDBJ databases">
        <title>Genome of the entomopathogenic fungus Entomophthora muscae.</title>
        <authorList>
            <person name="Elya C."/>
            <person name="Lovett B.R."/>
            <person name="Lee E."/>
            <person name="Macias A.M."/>
            <person name="Hajek A.E."/>
            <person name="De Bivort B.L."/>
            <person name="Kasson M.T."/>
            <person name="De Fine Licht H.H."/>
            <person name="Stajich J.E."/>
        </authorList>
    </citation>
    <scope>NUCLEOTIDE SEQUENCE</scope>
    <source>
        <strain evidence="1">Berkeley</strain>
    </source>
</reference>
<name>A0ACC2RX36_9FUNG</name>
<keyword evidence="2" id="KW-1185">Reference proteome</keyword>
<sequence length="220" mass="24108">MSLPRRLLFVGLGNHGFPGTRHNVGMMALDALAKDWNFHWESCGSCLGFVAQGMVEIKLPRIKKKKPPVDPEATQSPVVVEPPTAATYEITLMKPKQFMNVNGKSIAATAKVKKFNPEDVIIFHDDLERELGVLSWKLKGSANGHNGVVSAIGALRTNEFLRMRIGINRPTSKNPAAVASYVLAQFAKTEQQLLHETLYTSLPAKVKEKLVALAAKGKLP</sequence>
<proteinExistence type="predicted"/>
<evidence type="ECO:0000313" key="1">
    <source>
        <dbReference type="EMBL" id="KAJ9054597.1"/>
    </source>
</evidence>
<gene>
    <name evidence="1" type="ORF">DSO57_1012662</name>
</gene>
<organism evidence="1 2">
    <name type="scientific">Entomophthora muscae</name>
    <dbReference type="NCBI Taxonomy" id="34485"/>
    <lineage>
        <taxon>Eukaryota</taxon>
        <taxon>Fungi</taxon>
        <taxon>Fungi incertae sedis</taxon>
        <taxon>Zoopagomycota</taxon>
        <taxon>Entomophthoromycotina</taxon>
        <taxon>Entomophthoromycetes</taxon>
        <taxon>Entomophthorales</taxon>
        <taxon>Entomophthoraceae</taxon>
        <taxon>Entomophthora</taxon>
    </lineage>
</organism>
<accession>A0ACC2RX36</accession>
<dbReference type="Proteomes" id="UP001165960">
    <property type="component" value="Unassembled WGS sequence"/>
</dbReference>
<comment type="caution">
    <text evidence="1">The sequence shown here is derived from an EMBL/GenBank/DDBJ whole genome shotgun (WGS) entry which is preliminary data.</text>
</comment>
<evidence type="ECO:0000313" key="2">
    <source>
        <dbReference type="Proteomes" id="UP001165960"/>
    </source>
</evidence>
<dbReference type="EMBL" id="QTSX02006435">
    <property type="protein sequence ID" value="KAJ9054597.1"/>
    <property type="molecule type" value="Genomic_DNA"/>
</dbReference>
<protein>
    <submittedName>
        <fullName evidence="1">Uncharacterized protein</fullName>
    </submittedName>
</protein>